<protein>
    <submittedName>
        <fullName evidence="2">Uncharacterized protein</fullName>
    </submittedName>
</protein>
<proteinExistence type="predicted"/>
<accession>A0A644T0F2</accession>
<comment type="caution">
    <text evidence="2">The sequence shown here is derived from an EMBL/GenBank/DDBJ whole genome shotgun (WGS) entry which is preliminary data.</text>
</comment>
<reference evidence="2" key="1">
    <citation type="submission" date="2019-08" db="EMBL/GenBank/DDBJ databases">
        <authorList>
            <person name="Kucharzyk K."/>
            <person name="Murdoch R.W."/>
            <person name="Higgins S."/>
            <person name="Loffler F."/>
        </authorList>
    </citation>
    <scope>NUCLEOTIDE SEQUENCE</scope>
</reference>
<organism evidence="2">
    <name type="scientific">bioreactor metagenome</name>
    <dbReference type="NCBI Taxonomy" id="1076179"/>
    <lineage>
        <taxon>unclassified sequences</taxon>
        <taxon>metagenomes</taxon>
        <taxon>ecological metagenomes</taxon>
    </lineage>
</organism>
<feature type="region of interest" description="Disordered" evidence="1">
    <location>
        <begin position="57"/>
        <end position="103"/>
    </location>
</feature>
<gene>
    <name evidence="2" type="ORF">SDC9_05166</name>
</gene>
<sequence length="447" mass="48657">MIKRQRDDLEDDAIDFERNPFDVLARDPLATENILPTGGYDPYVPFVFDENNIVHDSRTPAERARARREGRREDPNDGFTEPTATPQAEAKPATLPNGQPKKTTDELINIIKANPTGLKLEDIDFSDPSQVDAVVAELKQAMLNGSGEMRYETVLPGDASGRAPGIYDKASGQLIQAYGDTTILEEQNAGITAKLAALSNGQSDDYLSALAAMQEAQGKVTGGITGADTEAGYNRLDTLMGGDYQGTMDALSGSVGSGITGQEGLSAEEKALYQRANEKTLAMENASAQRTLNSVRASTGSTMAFLASADEVRASISNLRTQQDVGLLNADMARKEKNYQNKAEQYYGLLEQGRISIDEYEDGLRAERYNAFQATASTLTQIASRDSEEIQNLTRLADVIYAQINAQNAKDKEAYQMWIDRANQNVAPIKNLLDAIMAQDTLVTSRT</sequence>
<dbReference type="EMBL" id="VSSQ01000010">
    <property type="protein sequence ID" value="MPL59612.1"/>
    <property type="molecule type" value="Genomic_DNA"/>
</dbReference>
<name>A0A644T0F2_9ZZZZ</name>
<evidence type="ECO:0000256" key="1">
    <source>
        <dbReference type="SAM" id="MobiDB-lite"/>
    </source>
</evidence>
<dbReference type="AlphaFoldDB" id="A0A644T0F2"/>
<evidence type="ECO:0000313" key="2">
    <source>
        <dbReference type="EMBL" id="MPL59612.1"/>
    </source>
</evidence>